<dbReference type="GeneID" id="59376098"/>
<dbReference type="VEuPathDB" id="FungiDB:PC9H_006280"/>
<dbReference type="EMBL" id="JACETU010000004">
    <property type="protein sequence ID" value="KAF7430572.1"/>
    <property type="molecule type" value="Genomic_DNA"/>
</dbReference>
<reference evidence="1" key="1">
    <citation type="submission" date="2019-07" db="EMBL/GenBank/DDBJ databases">
        <authorList>
            <person name="Palmer J.M."/>
        </authorList>
    </citation>
    <scope>NUCLEOTIDE SEQUENCE</scope>
    <source>
        <strain evidence="1">PC9</strain>
    </source>
</reference>
<protein>
    <submittedName>
        <fullName evidence="1">Uncharacterized protein</fullName>
    </submittedName>
</protein>
<proteinExistence type="predicted"/>
<dbReference type="AlphaFoldDB" id="A0A8H6ZXN3"/>
<name>A0A8H6ZXN3_PLEOS</name>
<dbReference type="RefSeq" id="XP_036631850.1">
    <property type="nucleotide sequence ID" value="XM_036775831.1"/>
</dbReference>
<sequence length="147" mass="15754">MFLPDRNKRRTNIGLDQHHSSLKSSEWVNGTLIDLLPGVKHNLPIEPRLAGIERVATSSTPISVAERDAGCIHKADGVESVETGVISIVNRAGAAADALPCIEGITPGERPFGGANEGEVRIRSAEPLVELYIADNGCPYISTLQKF</sequence>
<evidence type="ECO:0000313" key="1">
    <source>
        <dbReference type="EMBL" id="KAF7430572.1"/>
    </source>
</evidence>
<gene>
    <name evidence="1" type="ORF">PC9H_006280</name>
</gene>
<comment type="caution">
    <text evidence="1">The sequence shown here is derived from an EMBL/GenBank/DDBJ whole genome shotgun (WGS) entry which is preliminary data.</text>
</comment>
<accession>A0A8H6ZXN3</accession>
<dbReference type="Proteomes" id="UP000623687">
    <property type="component" value="Unassembled WGS sequence"/>
</dbReference>
<keyword evidence="2" id="KW-1185">Reference proteome</keyword>
<evidence type="ECO:0000313" key="2">
    <source>
        <dbReference type="Proteomes" id="UP000623687"/>
    </source>
</evidence>
<organism evidence="1 2">
    <name type="scientific">Pleurotus ostreatus</name>
    <name type="common">Oyster mushroom</name>
    <name type="synonym">White-rot fungus</name>
    <dbReference type="NCBI Taxonomy" id="5322"/>
    <lineage>
        <taxon>Eukaryota</taxon>
        <taxon>Fungi</taxon>
        <taxon>Dikarya</taxon>
        <taxon>Basidiomycota</taxon>
        <taxon>Agaricomycotina</taxon>
        <taxon>Agaricomycetes</taxon>
        <taxon>Agaricomycetidae</taxon>
        <taxon>Agaricales</taxon>
        <taxon>Pleurotineae</taxon>
        <taxon>Pleurotaceae</taxon>
        <taxon>Pleurotus</taxon>
    </lineage>
</organism>